<proteinExistence type="predicted"/>
<gene>
    <name evidence="1" type="ORF">Catovirus_2_105</name>
</gene>
<evidence type="ECO:0000313" key="1">
    <source>
        <dbReference type="EMBL" id="ARF09156.1"/>
    </source>
</evidence>
<reference evidence="1" key="1">
    <citation type="journal article" date="2017" name="Science">
        <title>Giant viruses with an expanded complement of translation system components.</title>
        <authorList>
            <person name="Schulz F."/>
            <person name="Yutin N."/>
            <person name="Ivanova N.N."/>
            <person name="Ortega D.R."/>
            <person name="Lee T.K."/>
            <person name="Vierheilig J."/>
            <person name="Daims H."/>
            <person name="Horn M."/>
            <person name="Wagner M."/>
            <person name="Jensen G.J."/>
            <person name="Kyrpides N.C."/>
            <person name="Koonin E.V."/>
            <person name="Woyke T."/>
        </authorList>
    </citation>
    <scope>NUCLEOTIDE SEQUENCE</scope>
    <source>
        <strain evidence="1">CTV1</strain>
    </source>
</reference>
<organism evidence="1">
    <name type="scientific">Catovirus CTV1</name>
    <dbReference type="NCBI Taxonomy" id="1977631"/>
    <lineage>
        <taxon>Viruses</taxon>
        <taxon>Varidnaviria</taxon>
        <taxon>Bamfordvirae</taxon>
        <taxon>Nucleocytoviricota</taxon>
        <taxon>Megaviricetes</taxon>
        <taxon>Imitervirales</taxon>
        <taxon>Mimiviridae</taxon>
        <taxon>Klosneuvirinae</taxon>
        <taxon>Catovirus</taxon>
    </lineage>
</organism>
<accession>A0A1V0SBS5</accession>
<sequence length="485" mass="58457">MDLSDINWYRFSNYNNFWEMEKSAKKILIESKKYDIKDVYNYIKSNDISCDYKFLDNMAYLIEKKYDNKKKQIEEVLNLYKFVGKEHHDRYFLSDNIDDIINKFDIQCAKELCQEDNYEYLCTEILRLAGKTRTIMILSLFENDKVLMSNMVFDFLIRRSYMDTNKAKQNRKNRLSKKYNTEFYSDHDSEDEQIVCFGEPVNLEKTYNIIFKIMKLDVTCDLCNRILERGDEKMFEYITRNNIGKFTQESLKYAYNGASYYIIESLINMKFIPTINDVRNMTRIFKEEILELSYAAGVRIDYDTIISFDDKKITDLSKYGLNYGEELYFALYKEYGVCATKYCKAPKKICDIAENMTSKMNKRMLKFRYDFSKRSLEELKSLIKETNLIPDQYCYDYSFDNCEDVRLWLEKEYKFKPTVLTLIKMQENDKIRHLAKEYLYDKELYRSNINEIYMSKIYDHNYAILNNMPKRKKKIDEKIVKGKKK</sequence>
<dbReference type="EMBL" id="KY684084">
    <property type="protein sequence ID" value="ARF09156.1"/>
    <property type="molecule type" value="Genomic_DNA"/>
</dbReference>
<name>A0A1V0SBS5_9VIRU</name>
<protein>
    <submittedName>
        <fullName evidence="1">Uncharacterized protein</fullName>
    </submittedName>
</protein>